<dbReference type="AlphaFoldDB" id="A0A9P4SJ69"/>
<dbReference type="PANTHER" id="PTHR32332:SF36">
    <property type="entry name" value="2-NITROPROPANE DIOXYGENASE FAMILY, PUTATIVE (AFU_ORTHOLOGUE AFUA_4G07940)-RELATED"/>
    <property type="match status" value="1"/>
</dbReference>
<proteinExistence type="predicted"/>
<evidence type="ECO:0000313" key="1">
    <source>
        <dbReference type="EMBL" id="KAF2842782.1"/>
    </source>
</evidence>
<gene>
    <name evidence="1" type="ORF">M501DRAFT_1005529</name>
</gene>
<dbReference type="Pfam" id="PF03060">
    <property type="entry name" value="NMO"/>
    <property type="match status" value="1"/>
</dbReference>
<dbReference type="PANTHER" id="PTHR32332">
    <property type="entry name" value="2-NITROPROPANE DIOXYGENASE"/>
    <property type="match status" value="1"/>
</dbReference>
<dbReference type="EMBL" id="MU006089">
    <property type="protein sequence ID" value="KAF2842782.1"/>
    <property type="molecule type" value="Genomic_DNA"/>
</dbReference>
<comment type="caution">
    <text evidence="1">The sequence shown here is derived from an EMBL/GenBank/DDBJ whole genome shotgun (WGS) entry which is preliminary data.</text>
</comment>
<reference evidence="1" key="1">
    <citation type="journal article" date="2020" name="Stud. Mycol.">
        <title>101 Dothideomycetes genomes: a test case for predicting lifestyles and emergence of pathogens.</title>
        <authorList>
            <person name="Haridas S."/>
            <person name="Albert R."/>
            <person name="Binder M."/>
            <person name="Bloem J."/>
            <person name="Labutti K."/>
            <person name="Salamov A."/>
            <person name="Andreopoulos B."/>
            <person name="Baker S."/>
            <person name="Barry K."/>
            <person name="Bills G."/>
            <person name="Bluhm B."/>
            <person name="Cannon C."/>
            <person name="Castanera R."/>
            <person name="Culley D."/>
            <person name="Daum C."/>
            <person name="Ezra D."/>
            <person name="Gonzalez J."/>
            <person name="Henrissat B."/>
            <person name="Kuo A."/>
            <person name="Liang C."/>
            <person name="Lipzen A."/>
            <person name="Lutzoni F."/>
            <person name="Magnuson J."/>
            <person name="Mondo S."/>
            <person name="Nolan M."/>
            <person name="Ohm R."/>
            <person name="Pangilinan J."/>
            <person name="Park H.-J."/>
            <person name="Ramirez L."/>
            <person name="Alfaro M."/>
            <person name="Sun H."/>
            <person name="Tritt A."/>
            <person name="Yoshinaga Y."/>
            <person name="Zwiers L.-H."/>
            <person name="Turgeon B."/>
            <person name="Goodwin S."/>
            <person name="Spatafora J."/>
            <person name="Crous P."/>
            <person name="Grigoriev I."/>
        </authorList>
    </citation>
    <scope>NUCLEOTIDE SEQUENCE</scope>
    <source>
        <strain evidence="1">CBS 101060</strain>
    </source>
</reference>
<organism evidence="1 2">
    <name type="scientific">Patellaria atrata CBS 101060</name>
    <dbReference type="NCBI Taxonomy" id="1346257"/>
    <lineage>
        <taxon>Eukaryota</taxon>
        <taxon>Fungi</taxon>
        <taxon>Dikarya</taxon>
        <taxon>Ascomycota</taxon>
        <taxon>Pezizomycotina</taxon>
        <taxon>Dothideomycetes</taxon>
        <taxon>Dothideomycetes incertae sedis</taxon>
        <taxon>Patellariales</taxon>
        <taxon>Patellariaceae</taxon>
        <taxon>Patellaria</taxon>
    </lineage>
</organism>
<protein>
    <submittedName>
        <fullName evidence="1">Uncharacterized protein</fullName>
    </submittedName>
</protein>
<dbReference type="SUPFAM" id="SSF51412">
    <property type="entry name" value="Inosine monophosphate dehydrogenase (IMPDH)"/>
    <property type="match status" value="1"/>
</dbReference>
<dbReference type="OrthoDB" id="10265891at2759"/>
<keyword evidence="2" id="KW-1185">Reference proteome</keyword>
<dbReference type="Gene3D" id="3.20.20.70">
    <property type="entry name" value="Aldolase class I"/>
    <property type="match status" value="2"/>
</dbReference>
<evidence type="ECO:0000313" key="2">
    <source>
        <dbReference type="Proteomes" id="UP000799429"/>
    </source>
</evidence>
<dbReference type="Proteomes" id="UP000799429">
    <property type="component" value="Unassembled WGS sequence"/>
</dbReference>
<sequence length="259" mass="27360">MYLSVQAFPIVHLKPGAERAWLTPPPPAASATPPSQLTSLISDLKSRLSSPLLPFGVDLALPQVGGSTRKTNTDYTRGRLDELIDIRLHKADIVVMNMVGHPRHAVKALEAGVDVVVLVPAVVDTARGYTSPLTGEPVIVVVVGGVWDGRGLAGALVQGAVGVWVGTRRVASVGAGCSRAHKDVVVEAGFGIRVNEYVRRWEERPEEIRSLTAAGKVPMVVDLGRGGRPAGEIVESMVRETVECLGGGENGSVRGMSKL</sequence>
<name>A0A9P4SJ69_9PEZI</name>
<accession>A0A9P4SJ69</accession>
<dbReference type="InterPro" id="IPR013785">
    <property type="entry name" value="Aldolase_TIM"/>
</dbReference>